<keyword evidence="2 4" id="KW-0240">DNA-directed RNA polymerase</keyword>
<evidence type="ECO:0000256" key="2">
    <source>
        <dbReference type="ARBA" id="ARBA00022478"/>
    </source>
</evidence>
<proteinExistence type="predicted"/>
<sequence length="285" mass="32670">MPSEYKWLLNLIWRRKIQTQNQLYKKHLSWSSKVISSKMRNDQMIVIFVQHSIRYYILAHRFCLSFVSDPNQCGSRFVHFSEGHPSLGRIRKNRTQVDLLKEVGLFIKKNSGNEQLNWNVVIPAENLDIKGLILQKAIMVRLLDDFSAKKATKALGYLLAVTTLDKIGEGKVRERSGDVLFPLSFTCLSFKVFRGEVIEGVVHKILKHGVFLRCGPIENLYLSNQKMTDYQYQIAESPCFLNIKTGSRIEKDVTVRCIVIGVKYMEAEKELQAVVGLEGDYLGPV</sequence>
<name>A0A2U1KWU3_ARTAN</name>
<comment type="caution">
    <text evidence="5">The sequence shown here is derived from an EMBL/GenBank/DDBJ whole genome shotgun (WGS) entry which is preliminary data.</text>
</comment>
<gene>
    <name evidence="5" type="ORF">CTI12_AA466590</name>
</gene>
<evidence type="ECO:0000256" key="3">
    <source>
        <dbReference type="ARBA" id="ARBA00023163"/>
    </source>
</evidence>
<reference evidence="5 6" key="1">
    <citation type="journal article" date="2018" name="Mol. Plant">
        <title>The genome of Artemisia annua provides insight into the evolution of Asteraceae family and artemisinin biosynthesis.</title>
        <authorList>
            <person name="Shen Q."/>
            <person name="Zhang L."/>
            <person name="Liao Z."/>
            <person name="Wang S."/>
            <person name="Yan T."/>
            <person name="Shi P."/>
            <person name="Liu M."/>
            <person name="Fu X."/>
            <person name="Pan Q."/>
            <person name="Wang Y."/>
            <person name="Lv Z."/>
            <person name="Lu X."/>
            <person name="Zhang F."/>
            <person name="Jiang W."/>
            <person name="Ma Y."/>
            <person name="Chen M."/>
            <person name="Hao X."/>
            <person name="Li L."/>
            <person name="Tang Y."/>
            <person name="Lv G."/>
            <person name="Zhou Y."/>
            <person name="Sun X."/>
            <person name="Brodelius P.E."/>
            <person name="Rose J.K.C."/>
            <person name="Tang K."/>
        </authorList>
    </citation>
    <scope>NUCLEOTIDE SEQUENCE [LARGE SCALE GENOMIC DNA]</scope>
    <source>
        <strain evidence="6">cv. Huhao1</strain>
        <tissue evidence="5">Leaf</tissue>
    </source>
</reference>
<dbReference type="InterPro" id="IPR045113">
    <property type="entry name" value="Rpb7-like"/>
</dbReference>
<dbReference type="Gene3D" id="2.40.50.140">
    <property type="entry name" value="Nucleic acid-binding proteins"/>
    <property type="match status" value="1"/>
</dbReference>
<dbReference type="EMBL" id="PKPP01013238">
    <property type="protein sequence ID" value="PWA41194.1"/>
    <property type="molecule type" value="Genomic_DNA"/>
</dbReference>
<evidence type="ECO:0000313" key="5">
    <source>
        <dbReference type="EMBL" id="PWA41194.1"/>
    </source>
</evidence>
<dbReference type="GO" id="GO:0006352">
    <property type="term" value="P:DNA-templated transcription initiation"/>
    <property type="evidence" value="ECO:0007669"/>
    <property type="project" value="UniProtKB-UniRule"/>
</dbReference>
<accession>A0A2U1KWU3</accession>
<dbReference type="GO" id="GO:0005634">
    <property type="term" value="C:nucleus"/>
    <property type="evidence" value="ECO:0007669"/>
    <property type="project" value="UniProtKB-SubCell"/>
</dbReference>
<keyword evidence="3 4" id="KW-0804">Transcription</keyword>
<evidence type="ECO:0000313" key="6">
    <source>
        <dbReference type="Proteomes" id="UP000245207"/>
    </source>
</evidence>
<dbReference type="InterPro" id="IPR012340">
    <property type="entry name" value="NA-bd_OB-fold"/>
</dbReference>
<dbReference type="AlphaFoldDB" id="A0A2U1KWU3"/>
<dbReference type="InterPro" id="IPR036898">
    <property type="entry name" value="RNA_pol_Rpb7-like_N_sf"/>
</dbReference>
<comment type="function">
    <text evidence="4">DNA-dependent RNA polymerase which catalyzes the transcription of DNA into RNA using the four ribonucleoside triphosphates as substrates.</text>
</comment>
<keyword evidence="6" id="KW-1185">Reference proteome</keyword>
<dbReference type="SUPFAM" id="SSF50249">
    <property type="entry name" value="Nucleic acid-binding proteins"/>
    <property type="match status" value="1"/>
</dbReference>
<organism evidence="5 6">
    <name type="scientific">Artemisia annua</name>
    <name type="common">Sweet wormwood</name>
    <dbReference type="NCBI Taxonomy" id="35608"/>
    <lineage>
        <taxon>Eukaryota</taxon>
        <taxon>Viridiplantae</taxon>
        <taxon>Streptophyta</taxon>
        <taxon>Embryophyta</taxon>
        <taxon>Tracheophyta</taxon>
        <taxon>Spermatophyta</taxon>
        <taxon>Magnoliopsida</taxon>
        <taxon>eudicotyledons</taxon>
        <taxon>Gunneridae</taxon>
        <taxon>Pentapetalae</taxon>
        <taxon>asterids</taxon>
        <taxon>campanulids</taxon>
        <taxon>Asterales</taxon>
        <taxon>Asteraceae</taxon>
        <taxon>Asteroideae</taxon>
        <taxon>Anthemideae</taxon>
        <taxon>Artemisiinae</taxon>
        <taxon>Artemisia</taxon>
    </lineage>
</organism>
<evidence type="ECO:0000256" key="1">
    <source>
        <dbReference type="ARBA" id="ARBA00004123"/>
    </source>
</evidence>
<dbReference type="STRING" id="35608.A0A2U1KWU3"/>
<dbReference type="Proteomes" id="UP000245207">
    <property type="component" value="Unassembled WGS sequence"/>
</dbReference>
<dbReference type="GO" id="GO:0003697">
    <property type="term" value="F:single-stranded DNA binding"/>
    <property type="evidence" value="ECO:0007669"/>
    <property type="project" value="TreeGrafter"/>
</dbReference>
<evidence type="ECO:0000256" key="4">
    <source>
        <dbReference type="RuleBase" id="RU369086"/>
    </source>
</evidence>
<dbReference type="PANTHER" id="PTHR12709:SF3">
    <property type="entry name" value="DNA-DIRECTED RNA POLYMERASE V SUBUNIT 7"/>
    <property type="match status" value="1"/>
</dbReference>
<dbReference type="PANTHER" id="PTHR12709">
    <property type="entry name" value="DNA-DIRECTED RNA POLYMERASE II, III"/>
    <property type="match status" value="1"/>
</dbReference>
<dbReference type="GO" id="GO:0000428">
    <property type="term" value="C:DNA-directed RNA polymerase complex"/>
    <property type="evidence" value="ECO:0007669"/>
    <property type="project" value="UniProtKB-KW"/>
</dbReference>
<comment type="subcellular location">
    <subcellularLocation>
        <location evidence="1 4">Nucleus</location>
    </subcellularLocation>
</comment>
<protein>
    <recommendedName>
        <fullName evidence="4">DNA-directed RNA polymerase subunit</fullName>
    </recommendedName>
</protein>
<dbReference type="OrthoDB" id="1162399at2759"/>
<dbReference type="Gene3D" id="3.30.1490.120">
    <property type="entry name" value="RNA polymerase Rpb7-like, N-terminal domain"/>
    <property type="match status" value="1"/>
</dbReference>
<dbReference type="SUPFAM" id="SSF88798">
    <property type="entry name" value="N-terminal, heterodimerisation domain of RBP7 (RpoE)"/>
    <property type="match status" value="1"/>
</dbReference>
<dbReference type="GO" id="GO:0003727">
    <property type="term" value="F:single-stranded RNA binding"/>
    <property type="evidence" value="ECO:0007669"/>
    <property type="project" value="TreeGrafter"/>
</dbReference>
<keyword evidence="4" id="KW-0539">Nucleus</keyword>